<sequence>MAQSPILHDKGTRFTNYSSIHSADAFVGDYQVMYTPGSTSPQQARANKKSTRFSRNASASKPQQNVSQSYLLPSNMPNTSQIIPDHGALPNIQVHYNVPADEKQIVASLRALQRDLAEAMQTITDLTRERDEAVQELRLLRVGARRPSSPPRRQQKRNIEEELFDLSSPIQDSPQRPTQAQPQSRKEAQEQKQTQISDDARVISQAQNKGSVIVNRQASNKSTREPSRQYKKPVIDDTEPSIMEENPTAASNTSRRRRRGSLDENMTSAYILPDITMEQQAQSPVRVSKAAQNVLHSLDPEHINNCEVCTRLTKHIKATERKASAKAAEPVSKVHDFASRTVQKPDYTAALAGFADESNIGDATMRPKISPAQALMRVRILMDAQFRKAKERHRLVWEKYDRIEAPMSSRKHAEISKEMQHWAEKMEECRVHLDYLRDVEEGMQGDEE</sequence>
<protein>
    <submittedName>
        <fullName evidence="1">Uncharacterized protein</fullName>
    </submittedName>
</protein>
<evidence type="ECO:0000313" key="2">
    <source>
        <dbReference type="Proteomes" id="UP001172386"/>
    </source>
</evidence>
<reference evidence="1" key="1">
    <citation type="submission" date="2022-10" db="EMBL/GenBank/DDBJ databases">
        <title>Culturing micro-colonial fungi from biological soil crusts in the Mojave desert and describing Neophaeococcomyces mojavensis, and introducing the new genera and species Taxawa tesnikishii.</title>
        <authorList>
            <person name="Kurbessoian T."/>
            <person name="Stajich J.E."/>
        </authorList>
    </citation>
    <scope>NUCLEOTIDE SEQUENCE</scope>
    <source>
        <strain evidence="1">JES_112</strain>
    </source>
</reference>
<gene>
    <name evidence="1" type="ORF">H2198_001436</name>
</gene>
<dbReference type="EMBL" id="JAPDRQ010000016">
    <property type="protein sequence ID" value="KAJ9662302.1"/>
    <property type="molecule type" value="Genomic_DNA"/>
</dbReference>
<name>A0ACC3AHN6_9EURO</name>
<evidence type="ECO:0000313" key="1">
    <source>
        <dbReference type="EMBL" id="KAJ9662302.1"/>
    </source>
</evidence>
<accession>A0ACC3AHN6</accession>
<proteinExistence type="predicted"/>
<keyword evidence="2" id="KW-1185">Reference proteome</keyword>
<organism evidence="1 2">
    <name type="scientific">Neophaeococcomyces mojaviensis</name>
    <dbReference type="NCBI Taxonomy" id="3383035"/>
    <lineage>
        <taxon>Eukaryota</taxon>
        <taxon>Fungi</taxon>
        <taxon>Dikarya</taxon>
        <taxon>Ascomycota</taxon>
        <taxon>Pezizomycotina</taxon>
        <taxon>Eurotiomycetes</taxon>
        <taxon>Chaetothyriomycetidae</taxon>
        <taxon>Chaetothyriales</taxon>
        <taxon>Chaetothyriales incertae sedis</taxon>
        <taxon>Neophaeococcomyces</taxon>
    </lineage>
</organism>
<comment type="caution">
    <text evidence="1">The sequence shown here is derived from an EMBL/GenBank/DDBJ whole genome shotgun (WGS) entry which is preliminary data.</text>
</comment>
<dbReference type="Proteomes" id="UP001172386">
    <property type="component" value="Unassembled WGS sequence"/>
</dbReference>